<evidence type="ECO:0000313" key="3">
    <source>
        <dbReference type="Proteomes" id="UP000593565"/>
    </source>
</evidence>
<evidence type="ECO:0000259" key="1">
    <source>
        <dbReference type="SMART" id="SM00451"/>
    </source>
</evidence>
<dbReference type="GO" id="GO:0008270">
    <property type="term" value="F:zinc ion binding"/>
    <property type="evidence" value="ECO:0007669"/>
    <property type="project" value="InterPro"/>
</dbReference>
<name>A0A7J6AVA6_AMEME</name>
<reference evidence="2 3" key="1">
    <citation type="submission" date="2020-02" db="EMBL/GenBank/DDBJ databases">
        <title>A chromosome-scale genome assembly of the black bullhead catfish (Ameiurus melas).</title>
        <authorList>
            <person name="Wen M."/>
            <person name="Zham M."/>
            <person name="Cabau C."/>
            <person name="Klopp C."/>
            <person name="Donnadieu C."/>
            <person name="Roques C."/>
            <person name="Bouchez O."/>
            <person name="Lampietro C."/>
            <person name="Jouanno E."/>
            <person name="Herpin A."/>
            <person name="Louis A."/>
            <person name="Berthelot C."/>
            <person name="Parey E."/>
            <person name="Roest-Crollius H."/>
            <person name="Braasch I."/>
            <person name="Postlethwait J."/>
            <person name="Robinson-Rechavi M."/>
            <person name="Echchiki A."/>
            <person name="Begum T."/>
            <person name="Montfort J."/>
            <person name="Schartl M."/>
            <person name="Bobe J."/>
            <person name="Guiguen Y."/>
        </authorList>
    </citation>
    <scope>NUCLEOTIDE SEQUENCE [LARGE SCALE GENOMIC DNA]</scope>
    <source>
        <strain evidence="2">M_S1</strain>
        <tissue evidence="2">Blood</tissue>
    </source>
</reference>
<protein>
    <recommendedName>
        <fullName evidence="1">U1-type domain-containing protein</fullName>
    </recommendedName>
</protein>
<dbReference type="InterPro" id="IPR013087">
    <property type="entry name" value="Znf_C2H2_type"/>
</dbReference>
<dbReference type="InterPro" id="IPR003604">
    <property type="entry name" value="Matrin/U1-like-C_Znf_C2H2"/>
</dbReference>
<dbReference type="SMART" id="SM00451">
    <property type="entry name" value="ZnF_U1"/>
    <property type="match status" value="1"/>
</dbReference>
<feature type="domain" description="U1-type" evidence="1">
    <location>
        <begin position="81"/>
        <end position="117"/>
    </location>
</feature>
<sequence length="153" mass="17270">MFWRKLWLRFAIGRVDFRVPSVRPAAGTRAELYYWKTSTYSLLQGMKTPLSPGQLMENSPPYFPVTELMDGMVDVSTQERKKLLYSLCEVCNIQLNSAAQVQTHYNGKSHLRRVKQLNNGESPPASSSSVPNLLATTITNSSTGEAVYLFYLN</sequence>
<dbReference type="InterPro" id="IPR036236">
    <property type="entry name" value="Znf_C2H2_sf"/>
</dbReference>
<proteinExistence type="predicted"/>
<dbReference type="Pfam" id="PF12874">
    <property type="entry name" value="zf-met"/>
    <property type="match status" value="1"/>
</dbReference>
<comment type="caution">
    <text evidence="2">The sequence shown here is derived from an EMBL/GenBank/DDBJ whole genome shotgun (WGS) entry which is preliminary data.</text>
</comment>
<gene>
    <name evidence="2" type="ORF">AMELA_G00085630</name>
</gene>
<evidence type="ECO:0000313" key="2">
    <source>
        <dbReference type="EMBL" id="KAF4086620.1"/>
    </source>
</evidence>
<dbReference type="Gene3D" id="3.30.160.60">
    <property type="entry name" value="Classic Zinc Finger"/>
    <property type="match status" value="1"/>
</dbReference>
<dbReference type="AlphaFoldDB" id="A0A7J6AVA6"/>
<keyword evidence="3" id="KW-1185">Reference proteome</keyword>
<organism evidence="2 3">
    <name type="scientific">Ameiurus melas</name>
    <name type="common">Black bullhead</name>
    <name type="synonym">Silurus melas</name>
    <dbReference type="NCBI Taxonomy" id="219545"/>
    <lineage>
        <taxon>Eukaryota</taxon>
        <taxon>Metazoa</taxon>
        <taxon>Chordata</taxon>
        <taxon>Craniata</taxon>
        <taxon>Vertebrata</taxon>
        <taxon>Euteleostomi</taxon>
        <taxon>Actinopterygii</taxon>
        <taxon>Neopterygii</taxon>
        <taxon>Teleostei</taxon>
        <taxon>Ostariophysi</taxon>
        <taxon>Siluriformes</taxon>
        <taxon>Ictaluridae</taxon>
        <taxon>Ameiurus</taxon>
    </lineage>
</organism>
<dbReference type="SUPFAM" id="SSF57667">
    <property type="entry name" value="beta-beta-alpha zinc fingers"/>
    <property type="match status" value="1"/>
</dbReference>
<accession>A0A7J6AVA6</accession>
<dbReference type="EMBL" id="JAAGNN010000007">
    <property type="protein sequence ID" value="KAF4086620.1"/>
    <property type="molecule type" value="Genomic_DNA"/>
</dbReference>
<dbReference type="GO" id="GO:0003676">
    <property type="term" value="F:nucleic acid binding"/>
    <property type="evidence" value="ECO:0007669"/>
    <property type="project" value="InterPro"/>
</dbReference>
<dbReference type="Proteomes" id="UP000593565">
    <property type="component" value="Unassembled WGS sequence"/>
</dbReference>